<keyword evidence="2" id="KW-1185">Reference proteome</keyword>
<dbReference type="AlphaFoldDB" id="A0A926WFD7"/>
<gene>
    <name evidence="1" type="ORF">H6G06_08245</name>
</gene>
<protein>
    <submittedName>
        <fullName evidence="1">DUF4037 domain-containing protein</fullName>
    </submittedName>
</protein>
<dbReference type="EMBL" id="JACJQU010000003">
    <property type="protein sequence ID" value="MBD2293478.1"/>
    <property type="molecule type" value="Genomic_DNA"/>
</dbReference>
<comment type="caution">
    <text evidence="1">The sequence shown here is derived from an EMBL/GenBank/DDBJ whole genome shotgun (WGS) entry which is preliminary data.</text>
</comment>
<name>A0A926WFD7_9NOST</name>
<reference evidence="2" key="1">
    <citation type="journal article" date="2020" name="ISME J.">
        <title>Comparative genomics reveals insights into cyanobacterial evolution and habitat adaptation.</title>
        <authorList>
            <person name="Chen M.Y."/>
            <person name="Teng W.K."/>
            <person name="Zhao L."/>
            <person name="Hu C.X."/>
            <person name="Zhou Y.K."/>
            <person name="Han B.P."/>
            <person name="Song L.R."/>
            <person name="Shu W.S."/>
        </authorList>
    </citation>
    <scope>NUCLEOTIDE SEQUENCE [LARGE SCALE GENOMIC DNA]</scope>
    <source>
        <strain evidence="2">FACHB-251</strain>
    </source>
</reference>
<sequence>MSDENYLAAENNHSTTFEIPPLAQTIAAEFSSLPQVLAIVLAGSQTALVADELSDLDFYIYISEEISVEIRSAIAQQFASRFEINNQFWETGDEWIDRQSGCGVDIMYRNPNWIEEQLNSILVKHQPNIGYTTCFLFNVLHSQILFDRTGWFEHLLSVAKQPYPNALRKAIIAKNYPILRKNISSYCHQIELAVERQDWISINHRITALLASYFDIVFAVNYVPHPGEKRLLEYVKKLCRKYPKNLAEHFQNLQVATASNSSSILLNRQINTLIDGLDELLIAEGLLTEDGELV</sequence>
<dbReference type="Proteomes" id="UP000662185">
    <property type="component" value="Unassembled WGS sequence"/>
</dbReference>
<organism evidence="1 2">
    <name type="scientific">Anabaena sphaerica FACHB-251</name>
    <dbReference type="NCBI Taxonomy" id="2692883"/>
    <lineage>
        <taxon>Bacteria</taxon>
        <taxon>Bacillati</taxon>
        <taxon>Cyanobacteriota</taxon>
        <taxon>Cyanophyceae</taxon>
        <taxon>Nostocales</taxon>
        <taxon>Nostocaceae</taxon>
        <taxon>Anabaena</taxon>
    </lineage>
</organism>
<dbReference type="Gene3D" id="3.30.460.10">
    <property type="entry name" value="Beta Polymerase, domain 2"/>
    <property type="match status" value="1"/>
</dbReference>
<accession>A0A926WFD7</accession>
<dbReference type="RefSeq" id="WP_190558923.1">
    <property type="nucleotide sequence ID" value="NZ_JACJQU010000003.1"/>
</dbReference>
<evidence type="ECO:0000313" key="1">
    <source>
        <dbReference type="EMBL" id="MBD2293478.1"/>
    </source>
</evidence>
<dbReference type="SUPFAM" id="SSF81301">
    <property type="entry name" value="Nucleotidyltransferase"/>
    <property type="match status" value="1"/>
</dbReference>
<evidence type="ECO:0000313" key="2">
    <source>
        <dbReference type="Proteomes" id="UP000662185"/>
    </source>
</evidence>
<proteinExistence type="predicted"/>
<dbReference type="InterPro" id="IPR043519">
    <property type="entry name" value="NT_sf"/>
</dbReference>